<evidence type="ECO:0000313" key="6">
    <source>
        <dbReference type="EMBL" id="CAH0371166.1"/>
    </source>
</evidence>
<keyword evidence="7" id="KW-1185">Reference proteome</keyword>
<comment type="subcellular location">
    <subcellularLocation>
        <location evidence="1">Membrane</location>
        <topology evidence="1">Multi-pass membrane protein</topology>
    </subcellularLocation>
</comment>
<name>A0A8J2SI07_9STRA</name>
<keyword evidence="3 5" id="KW-1133">Transmembrane helix</keyword>
<dbReference type="PANTHER" id="PTHR10231">
    <property type="entry name" value="NUCLEOTIDE-SUGAR TRANSMEMBRANE TRANSPORTER"/>
    <property type="match status" value="1"/>
</dbReference>
<sequence>MATRCLRYGSLAFLVAQDTALVLLMRYSRSHATGEMYLASTAVCCMEVLKLCVCVGMLYAGEARGSISGLVNVFRREFLEKPSEVLRLAVPSFLYLLQNNLLYFALSNLRATPYKVTYNLKILTSALFSVTMLGQKLSKRKWLSLIALFVGVTVVQSDNHKSDSDAPHPETGLGYQTLGFLAVVAAAFTSGFCGVYQQKILQAGKTNMWVRNAQMGLTSVCLGVVSTIVKDRQAIQERGFFQGYTRLVWTVIIIQAVGGLNVAFILKYADNILKGFAAAFSTVASCVLEMAIMHFRPTATFLLGGALINVAAYCYNTPGRKDGNKLPR</sequence>
<reference evidence="6" key="1">
    <citation type="submission" date="2021-11" db="EMBL/GenBank/DDBJ databases">
        <authorList>
            <consortium name="Genoscope - CEA"/>
            <person name="William W."/>
        </authorList>
    </citation>
    <scope>NUCLEOTIDE SEQUENCE</scope>
</reference>
<dbReference type="OrthoDB" id="408493at2759"/>
<comment type="caution">
    <text evidence="6">The sequence shown here is derived from an EMBL/GenBank/DDBJ whole genome shotgun (WGS) entry which is preliminary data.</text>
</comment>
<dbReference type="EMBL" id="CAKKNE010000003">
    <property type="protein sequence ID" value="CAH0371166.1"/>
    <property type="molecule type" value="Genomic_DNA"/>
</dbReference>
<accession>A0A8J2SI07</accession>
<dbReference type="NCBIfam" id="TIGR00803">
    <property type="entry name" value="nst"/>
    <property type="match status" value="1"/>
</dbReference>
<feature type="transmembrane region" description="Helical" evidence="5">
    <location>
        <begin position="208"/>
        <end position="229"/>
    </location>
</feature>
<dbReference type="Pfam" id="PF04142">
    <property type="entry name" value="Nuc_sug_transp"/>
    <property type="match status" value="1"/>
</dbReference>
<proteinExistence type="predicted"/>
<evidence type="ECO:0000256" key="1">
    <source>
        <dbReference type="ARBA" id="ARBA00004141"/>
    </source>
</evidence>
<evidence type="ECO:0000256" key="3">
    <source>
        <dbReference type="ARBA" id="ARBA00022989"/>
    </source>
</evidence>
<gene>
    <name evidence="6" type="ORF">PECAL_3P10950</name>
</gene>
<evidence type="ECO:0000313" key="7">
    <source>
        <dbReference type="Proteomes" id="UP000789595"/>
    </source>
</evidence>
<evidence type="ECO:0008006" key="8">
    <source>
        <dbReference type="Google" id="ProtNLM"/>
    </source>
</evidence>
<feature type="transmembrane region" description="Helical" evidence="5">
    <location>
        <begin position="301"/>
        <end position="318"/>
    </location>
</feature>
<dbReference type="InterPro" id="IPR007271">
    <property type="entry name" value="Nuc_sug_transpt"/>
</dbReference>
<organism evidence="6 7">
    <name type="scientific">Pelagomonas calceolata</name>
    <dbReference type="NCBI Taxonomy" id="35677"/>
    <lineage>
        <taxon>Eukaryota</taxon>
        <taxon>Sar</taxon>
        <taxon>Stramenopiles</taxon>
        <taxon>Ochrophyta</taxon>
        <taxon>Pelagophyceae</taxon>
        <taxon>Pelagomonadales</taxon>
        <taxon>Pelagomonadaceae</taxon>
        <taxon>Pelagomonas</taxon>
    </lineage>
</organism>
<feature type="transmembrane region" description="Helical" evidence="5">
    <location>
        <begin position="142"/>
        <end position="157"/>
    </location>
</feature>
<dbReference type="GO" id="GO:0000139">
    <property type="term" value="C:Golgi membrane"/>
    <property type="evidence" value="ECO:0007669"/>
    <property type="project" value="InterPro"/>
</dbReference>
<dbReference type="PIRSF" id="PIRSF005799">
    <property type="entry name" value="UDP-gal_transpt"/>
    <property type="match status" value="1"/>
</dbReference>
<dbReference type="GO" id="GO:0015165">
    <property type="term" value="F:pyrimidine nucleotide-sugar transmembrane transporter activity"/>
    <property type="evidence" value="ECO:0007669"/>
    <property type="project" value="InterPro"/>
</dbReference>
<keyword evidence="2 5" id="KW-0812">Transmembrane</keyword>
<dbReference type="AlphaFoldDB" id="A0A8J2SI07"/>
<evidence type="ECO:0000256" key="2">
    <source>
        <dbReference type="ARBA" id="ARBA00022692"/>
    </source>
</evidence>
<dbReference type="Proteomes" id="UP000789595">
    <property type="component" value="Unassembled WGS sequence"/>
</dbReference>
<feature type="transmembrane region" description="Helical" evidence="5">
    <location>
        <begin position="177"/>
        <end position="196"/>
    </location>
</feature>
<protein>
    <recommendedName>
        <fullName evidence="8">UDP-galactose transporter</fullName>
    </recommendedName>
</protein>
<feature type="transmembrane region" description="Helical" evidence="5">
    <location>
        <begin position="249"/>
        <end position="269"/>
    </location>
</feature>
<feature type="transmembrane region" description="Helical" evidence="5">
    <location>
        <begin position="276"/>
        <end position="295"/>
    </location>
</feature>
<evidence type="ECO:0000256" key="4">
    <source>
        <dbReference type="ARBA" id="ARBA00023136"/>
    </source>
</evidence>
<evidence type="ECO:0000256" key="5">
    <source>
        <dbReference type="SAM" id="Phobius"/>
    </source>
</evidence>
<keyword evidence="4 5" id="KW-0472">Membrane</keyword>
<dbReference type="InterPro" id="IPR037185">
    <property type="entry name" value="EmrE-like"/>
</dbReference>
<dbReference type="SUPFAM" id="SSF103481">
    <property type="entry name" value="Multidrug resistance efflux transporter EmrE"/>
    <property type="match status" value="1"/>
</dbReference>